<dbReference type="PANTHER" id="PTHR11601">
    <property type="entry name" value="CYSTEINE DESULFURYLASE FAMILY MEMBER"/>
    <property type="match status" value="1"/>
</dbReference>
<dbReference type="EMBL" id="BART01032753">
    <property type="protein sequence ID" value="GAH14375.1"/>
    <property type="molecule type" value="Genomic_DNA"/>
</dbReference>
<evidence type="ECO:0000313" key="2">
    <source>
        <dbReference type="EMBL" id="GAH14375.1"/>
    </source>
</evidence>
<dbReference type="AlphaFoldDB" id="X1E1R2"/>
<protein>
    <submittedName>
        <fullName evidence="2">Uncharacterized protein</fullName>
    </submittedName>
</protein>
<gene>
    <name evidence="2" type="ORF">S01H4_56515</name>
</gene>
<evidence type="ECO:0000256" key="1">
    <source>
        <dbReference type="ARBA" id="ARBA00001933"/>
    </source>
</evidence>
<name>X1E1R2_9ZZZZ</name>
<dbReference type="PANTHER" id="PTHR11601:SF34">
    <property type="entry name" value="CYSTEINE DESULFURASE"/>
    <property type="match status" value="1"/>
</dbReference>
<dbReference type="SUPFAM" id="SSF53383">
    <property type="entry name" value="PLP-dependent transferases"/>
    <property type="match status" value="1"/>
</dbReference>
<dbReference type="InterPro" id="IPR015424">
    <property type="entry name" value="PyrdxlP-dep_Trfase"/>
</dbReference>
<comment type="cofactor">
    <cofactor evidence="1">
        <name>pyridoxal 5'-phosphate</name>
        <dbReference type="ChEBI" id="CHEBI:597326"/>
    </cofactor>
</comment>
<comment type="caution">
    <text evidence="2">The sequence shown here is derived from an EMBL/GenBank/DDBJ whole genome shotgun (WGS) entry which is preliminary data.</text>
</comment>
<dbReference type="InterPro" id="IPR015422">
    <property type="entry name" value="PyrdxlP-dep_Trfase_small"/>
</dbReference>
<organism evidence="2">
    <name type="scientific">marine sediment metagenome</name>
    <dbReference type="NCBI Taxonomy" id="412755"/>
    <lineage>
        <taxon>unclassified sequences</taxon>
        <taxon>metagenomes</taxon>
        <taxon>ecological metagenomes</taxon>
    </lineage>
</organism>
<reference evidence="2" key="1">
    <citation type="journal article" date="2014" name="Front. Microbiol.">
        <title>High frequency of phylogenetically diverse reductive dehalogenase-homologous genes in deep subseafloor sedimentary metagenomes.</title>
        <authorList>
            <person name="Kawai M."/>
            <person name="Futagami T."/>
            <person name="Toyoda A."/>
            <person name="Takaki Y."/>
            <person name="Nishi S."/>
            <person name="Hori S."/>
            <person name="Arai W."/>
            <person name="Tsubouchi T."/>
            <person name="Morono Y."/>
            <person name="Uchiyama I."/>
            <person name="Ito T."/>
            <person name="Fujiyama A."/>
            <person name="Inagaki F."/>
            <person name="Takami H."/>
        </authorList>
    </citation>
    <scope>NUCLEOTIDE SEQUENCE</scope>
    <source>
        <strain evidence="2">Expedition CK06-06</strain>
    </source>
</reference>
<proteinExistence type="predicted"/>
<accession>X1E1R2</accession>
<dbReference type="Gene3D" id="3.90.1150.10">
    <property type="entry name" value="Aspartate Aminotransferase, domain 1"/>
    <property type="match status" value="1"/>
</dbReference>
<sequence length="63" mass="7044">ACKSGSPEPTHVLIAMGRTEEEAHCSVRFSLSRYTTEEDIDYTVSALAQVLKEKETVRLMPCK</sequence>
<feature type="non-terminal residue" evidence="2">
    <location>
        <position position="1"/>
    </location>
</feature>